<dbReference type="OrthoDB" id="8194122at2759"/>
<dbReference type="Pfam" id="PF01223">
    <property type="entry name" value="Endonuclease_NS"/>
    <property type="match status" value="1"/>
</dbReference>
<dbReference type="EnsemblMetazoa" id="AAEL008861-RA">
    <property type="protein sequence ID" value="AAEL008861-PA"/>
    <property type="gene ID" value="AAEL008861"/>
</dbReference>
<dbReference type="InterPro" id="IPR040255">
    <property type="entry name" value="Non-specific_endonuclease"/>
</dbReference>
<evidence type="ECO:0000256" key="1">
    <source>
        <dbReference type="ARBA" id="ARBA00010052"/>
    </source>
</evidence>
<feature type="active site" description="Proton acceptor" evidence="4">
    <location>
        <position position="227"/>
    </location>
</feature>
<dbReference type="GO" id="GO:0006309">
    <property type="term" value="P:apoptotic DNA fragmentation"/>
    <property type="evidence" value="ECO:0007669"/>
    <property type="project" value="TreeGrafter"/>
</dbReference>
<keyword evidence="5" id="KW-0479">Metal-binding</keyword>
<dbReference type="InterPro" id="IPR044925">
    <property type="entry name" value="His-Me_finger_sf"/>
</dbReference>
<evidence type="ECO:0000256" key="4">
    <source>
        <dbReference type="PIRSR" id="PIRSR640255-1"/>
    </source>
</evidence>
<sequence>MKIQILLFAILSVFYYSNAEHCMVILRSDIAARDPVYLQIVNGQAELWAPNGPALIWNSTNEVTALLCSGSNNALMPTGMATNQKTCVDRSTFSVEGNLATSLELQCRNQITGDTINTGQSCGGRGTLLYLGFNSQVYGFIPYIHSCMDMQRASVLWTRHILPGAAVAGSMVESSRPAWKVAGMPSHVRPSTSYTQASQLERLTTLLGSAEQASRFVFTNSFMARGHMSPDADGIYRSWQFTTYFFTNAVPKWQVVNNGNWVRVERVTRDTAIALHEDLVIIQGTDGILTLPHEDGRQIPITLEDGGIEAPRWIWKIIKSPKLDAGIAFVTSNNPFETAIHPMDFICVDVCGETGWAQDEFANFARGYTYCCDPNELIANVPTASPEGHVGRVLLRTML</sequence>
<dbReference type="GO" id="GO:0046872">
    <property type="term" value="F:metal ion binding"/>
    <property type="evidence" value="ECO:0007669"/>
    <property type="project" value="UniProtKB-KW"/>
</dbReference>
<dbReference type="Proteomes" id="UP000008820">
    <property type="component" value="Chromosome 3"/>
</dbReference>
<name>A0A1S4FKM4_AEDAE</name>
<dbReference type="GO" id="GO:0003676">
    <property type="term" value="F:nucleic acid binding"/>
    <property type="evidence" value="ECO:0007669"/>
    <property type="project" value="InterPro"/>
</dbReference>
<comment type="similarity">
    <text evidence="1">Belongs to the DNA/RNA non-specific endonuclease family.</text>
</comment>
<reference evidence="7 8" key="1">
    <citation type="submission" date="2017-06" db="EMBL/GenBank/DDBJ databases">
        <title>Aedes aegypti genome working group (AGWG) sequencing and assembly.</title>
        <authorList>
            <consortium name="Aedes aegypti Genome Working Group (AGWG)"/>
            <person name="Matthews B.J."/>
        </authorList>
    </citation>
    <scope>NUCLEOTIDE SEQUENCE [LARGE SCALE GENOMIC DNA]</scope>
    <source>
        <strain evidence="7 8">LVP_AGWG</strain>
    </source>
</reference>
<evidence type="ECO:0000256" key="2">
    <source>
        <dbReference type="ARBA" id="ARBA00022722"/>
    </source>
</evidence>
<reference evidence="7" key="2">
    <citation type="submission" date="2020-05" db="UniProtKB">
        <authorList>
            <consortium name="EnsemblMetazoa"/>
        </authorList>
    </citation>
    <scope>IDENTIFICATION</scope>
    <source>
        <strain evidence="7">LVP_AGWG</strain>
    </source>
</reference>
<feature type="domain" description="DNA/RNA non-specific endonuclease/pyrophosphatase/phosphodiesterase" evidence="6">
    <location>
        <begin position="140"/>
        <end position="377"/>
    </location>
</feature>
<gene>
    <name evidence="7" type="primary">5571163</name>
</gene>
<dbReference type="Gene3D" id="3.40.570.10">
    <property type="entry name" value="Extracellular Endonuclease, subunit A"/>
    <property type="match status" value="1"/>
</dbReference>
<evidence type="ECO:0000256" key="5">
    <source>
        <dbReference type="PIRSR" id="PIRSR640255-2"/>
    </source>
</evidence>
<dbReference type="VEuPathDB" id="VectorBase:AAEL008861"/>
<dbReference type="InterPro" id="IPR044929">
    <property type="entry name" value="DNA/RNA_non-sp_Endonuclease_sf"/>
</dbReference>
<keyword evidence="3" id="KW-0255">Endonuclease</keyword>
<protein>
    <recommendedName>
        <fullName evidence="6">DNA/RNA non-specific endonuclease/pyrophosphatase/phosphodiesterase domain-containing protein</fullName>
    </recommendedName>
</protein>
<evidence type="ECO:0000313" key="7">
    <source>
        <dbReference type="EnsemblMetazoa" id="AAEL008861-PA"/>
    </source>
</evidence>
<dbReference type="GO" id="GO:0000014">
    <property type="term" value="F:single-stranded DNA endodeoxyribonuclease activity"/>
    <property type="evidence" value="ECO:0007669"/>
    <property type="project" value="TreeGrafter"/>
</dbReference>
<keyword evidence="3" id="KW-0378">Hydrolase</keyword>
<proteinExistence type="inferred from homology"/>
<accession>A0A1S4FKM4</accession>
<dbReference type="PANTHER" id="PTHR13966">
    <property type="entry name" value="ENDONUCLEASE RELATED"/>
    <property type="match status" value="1"/>
</dbReference>
<dbReference type="GO" id="GO:0004521">
    <property type="term" value="F:RNA endonuclease activity"/>
    <property type="evidence" value="ECO:0007669"/>
    <property type="project" value="TreeGrafter"/>
</dbReference>
<dbReference type="PANTHER" id="PTHR13966:SF17">
    <property type="entry name" value="ENDONUCLEASE-RELATED"/>
    <property type="match status" value="1"/>
</dbReference>
<dbReference type="SMART" id="SM00892">
    <property type="entry name" value="Endonuclease_NS"/>
    <property type="match status" value="1"/>
</dbReference>
<dbReference type="InParanoid" id="A0A1S4FKM4"/>
<dbReference type="SUPFAM" id="SSF54060">
    <property type="entry name" value="His-Me finger endonucleases"/>
    <property type="match status" value="1"/>
</dbReference>
<dbReference type="GO" id="GO:0005743">
    <property type="term" value="C:mitochondrial inner membrane"/>
    <property type="evidence" value="ECO:0007669"/>
    <property type="project" value="TreeGrafter"/>
</dbReference>
<evidence type="ECO:0000256" key="3">
    <source>
        <dbReference type="ARBA" id="ARBA00022759"/>
    </source>
</evidence>
<dbReference type="InterPro" id="IPR001604">
    <property type="entry name" value="Endo_G_ENPP1-like_dom"/>
</dbReference>
<keyword evidence="2" id="KW-0540">Nuclease</keyword>
<keyword evidence="8" id="KW-1185">Reference proteome</keyword>
<dbReference type="AlphaFoldDB" id="A0A1S4FKM4"/>
<evidence type="ECO:0000313" key="8">
    <source>
        <dbReference type="Proteomes" id="UP000008820"/>
    </source>
</evidence>
<feature type="binding site" evidence="5">
    <location>
        <position position="257"/>
    </location>
    <ligand>
        <name>Mg(2+)</name>
        <dbReference type="ChEBI" id="CHEBI:18420"/>
        <note>catalytic</note>
    </ligand>
</feature>
<dbReference type="GO" id="GO:0005634">
    <property type="term" value="C:nucleus"/>
    <property type="evidence" value="ECO:0007669"/>
    <property type="project" value="TreeGrafter"/>
</dbReference>
<evidence type="ECO:0000259" key="6">
    <source>
        <dbReference type="SMART" id="SM00892"/>
    </source>
</evidence>
<organism evidence="7 8">
    <name type="scientific">Aedes aegypti</name>
    <name type="common">Yellowfever mosquito</name>
    <name type="synonym">Culex aegypti</name>
    <dbReference type="NCBI Taxonomy" id="7159"/>
    <lineage>
        <taxon>Eukaryota</taxon>
        <taxon>Metazoa</taxon>
        <taxon>Ecdysozoa</taxon>
        <taxon>Arthropoda</taxon>
        <taxon>Hexapoda</taxon>
        <taxon>Insecta</taxon>
        <taxon>Pterygota</taxon>
        <taxon>Neoptera</taxon>
        <taxon>Endopterygota</taxon>
        <taxon>Diptera</taxon>
        <taxon>Nematocera</taxon>
        <taxon>Culicoidea</taxon>
        <taxon>Culicidae</taxon>
        <taxon>Culicinae</taxon>
        <taxon>Aedini</taxon>
        <taxon>Aedes</taxon>
        <taxon>Stegomyia</taxon>
    </lineage>
</organism>